<dbReference type="OrthoDB" id="6643966at2759"/>
<dbReference type="InParanoid" id="A0A482WHM8"/>
<dbReference type="PROSITE" id="PS51257">
    <property type="entry name" value="PROKAR_LIPOPROTEIN"/>
    <property type="match status" value="1"/>
</dbReference>
<reference evidence="2 3" key="1">
    <citation type="journal article" date="2017" name="Gigascience">
        <title>Genome sequence of the small brown planthopper, Laodelphax striatellus.</title>
        <authorList>
            <person name="Zhu J."/>
            <person name="Jiang F."/>
            <person name="Wang X."/>
            <person name="Yang P."/>
            <person name="Bao Y."/>
            <person name="Zhao W."/>
            <person name="Wang W."/>
            <person name="Lu H."/>
            <person name="Wang Q."/>
            <person name="Cui N."/>
            <person name="Li J."/>
            <person name="Chen X."/>
            <person name="Luo L."/>
            <person name="Yu J."/>
            <person name="Kang L."/>
            <person name="Cui F."/>
        </authorList>
    </citation>
    <scope>NUCLEOTIDE SEQUENCE [LARGE SCALE GENOMIC DNA]</scope>
    <source>
        <strain evidence="2">Lst14</strain>
    </source>
</reference>
<evidence type="ECO:0000313" key="3">
    <source>
        <dbReference type="Proteomes" id="UP000291343"/>
    </source>
</evidence>
<evidence type="ECO:0000313" key="2">
    <source>
        <dbReference type="EMBL" id="RZF33003.1"/>
    </source>
</evidence>
<proteinExistence type="predicted"/>
<comment type="caution">
    <text evidence="2">The sequence shown here is derived from an EMBL/GenBank/DDBJ whole genome shotgun (WGS) entry which is preliminary data.</text>
</comment>
<feature type="signal peptide" evidence="1">
    <location>
        <begin position="1"/>
        <end position="19"/>
    </location>
</feature>
<dbReference type="PANTHER" id="PTHR13491:SF0">
    <property type="entry name" value="ZINC FINGER CCHC DOMAIN-CONTAINING PROTEIN 10"/>
    <property type="match status" value="1"/>
</dbReference>
<evidence type="ECO:0000256" key="1">
    <source>
        <dbReference type="SAM" id="SignalP"/>
    </source>
</evidence>
<organism evidence="2 3">
    <name type="scientific">Laodelphax striatellus</name>
    <name type="common">Small brown planthopper</name>
    <name type="synonym">Delphax striatella</name>
    <dbReference type="NCBI Taxonomy" id="195883"/>
    <lineage>
        <taxon>Eukaryota</taxon>
        <taxon>Metazoa</taxon>
        <taxon>Ecdysozoa</taxon>
        <taxon>Arthropoda</taxon>
        <taxon>Hexapoda</taxon>
        <taxon>Insecta</taxon>
        <taxon>Pterygota</taxon>
        <taxon>Neoptera</taxon>
        <taxon>Paraneoptera</taxon>
        <taxon>Hemiptera</taxon>
        <taxon>Auchenorrhyncha</taxon>
        <taxon>Fulgoroidea</taxon>
        <taxon>Delphacidae</taxon>
        <taxon>Criomorphinae</taxon>
        <taxon>Laodelphax</taxon>
    </lineage>
</organism>
<sequence>MRCFSVIALLVACISAASCMGMGYGSMGGYQGYEAAGAASQFGAVAQSSEYAASQSSSHESYESQAASFNSGASEYSAAAAGAAGGYASQAYGAYGAGGYGAAGAAYGSQAYGAAGAYGSQVAGAAYNQAGQFQSTKYSKTAQSSSVSASSSSAAVAASSSAYSASLSYYPNLAKIPFFSTCFNAMSADEMSYASLWGSNFNVQSTLNNMFSSNALFKSYFCAATGIQFDSYSASDLTRVYSAFGSNKAAFVGLVRNFARRGYVYNTSFASTLLQTASVEYFSAASKFAAFSSVQSWSQLGLTRFFANSYYQKQIASFCGISTWDEAIVTRTLSNYFRTNAVGTSLFFRHLLLNRVSSSCSYQQYASLSSQSYLSARSQYFNYYGGFQQYISQSSSSSSFARSSSYSAASASSMSQSSSYSAMSASSTKTFSSVSQYYGSTFASSSLFKSCFALESFDTSSESRFYSSAFSSNYDFASAYGSLLQDTTFRRYLLGCSGYYDTFNSQLSSQFFSYAQQYPGFFARTTKLYARNGAFFSSSLGKLFLMNDSQYFFSSAVSQYRSSLLSVQSWNSCGLSALLQSRYYQRKLCSFFGYSTFDYNQVSGALVNLFQRNYAGGLLALRHLVYRKYIGQSFSVSSYASLNSYSYASSLAYRCPFYSSWSSYYRQYSQKSQFARSASYNRQVSQSQSQSVQQSASYQQAGAASSAAGYAAGSYGAGGYSGAW</sequence>
<gene>
    <name evidence="2" type="ORF">LSTR_LSTR006257</name>
</gene>
<keyword evidence="3" id="KW-1185">Reference proteome</keyword>
<dbReference type="Proteomes" id="UP000291343">
    <property type="component" value="Unassembled WGS sequence"/>
</dbReference>
<feature type="chain" id="PRO_5019749380" description="Mucin-like protein" evidence="1">
    <location>
        <begin position="20"/>
        <end position="724"/>
    </location>
</feature>
<accession>A0A482WHM8</accession>
<dbReference type="EMBL" id="QKKF02035384">
    <property type="protein sequence ID" value="RZF33003.1"/>
    <property type="molecule type" value="Genomic_DNA"/>
</dbReference>
<dbReference type="PANTHER" id="PTHR13491">
    <property type="entry name" value="ZCCHC10 PROTEIN"/>
    <property type="match status" value="1"/>
</dbReference>
<evidence type="ECO:0008006" key="4">
    <source>
        <dbReference type="Google" id="ProtNLM"/>
    </source>
</evidence>
<name>A0A482WHM8_LAOST</name>
<protein>
    <recommendedName>
        <fullName evidence="4">Mucin-like protein</fullName>
    </recommendedName>
</protein>
<dbReference type="AlphaFoldDB" id="A0A482WHM8"/>
<keyword evidence="1" id="KW-0732">Signal</keyword>
<dbReference type="InterPro" id="IPR039715">
    <property type="entry name" value="ZCCHC10"/>
</dbReference>